<sequence length="350" mass="40712">MVCKEKSKGGLGVRDVRIVNLSLLTKWRWRLLLPGRALWKDVLVAKYGRHILTNVDWSGVRIPTMASKWWRDICSLDKVVESKNWLVESMVRRLGNGNATYFWTSIWIGDVSISACFPRLFSLSNQKESMIIELCEYDGERWNWTFSWRRALFLWEEELAMRLRDLLATVNLLMEDDGWNWVPDPKGVFSVKSTYLHLVDELRSGELLEDGKAMIFYHIWDSPALSKVIAFSWQLLHDRISTRSNLAVAWIIIVIPPSLFSLFEVLRASTRNVKIRKGFLLIWHATIWSLWKARNGSIFANGSFAPHDIVEEIKVTSWKWSLARLKLSPCVAFVCFRLPACSVLFRVEFL</sequence>
<name>A0A2K3L066_TRIPR</name>
<dbReference type="PANTHER" id="PTHR36617:SF16">
    <property type="entry name" value="OS04G0516500 PROTEIN"/>
    <property type="match status" value="1"/>
</dbReference>
<organism evidence="2 3">
    <name type="scientific">Trifolium pratense</name>
    <name type="common">Red clover</name>
    <dbReference type="NCBI Taxonomy" id="57577"/>
    <lineage>
        <taxon>Eukaryota</taxon>
        <taxon>Viridiplantae</taxon>
        <taxon>Streptophyta</taxon>
        <taxon>Embryophyta</taxon>
        <taxon>Tracheophyta</taxon>
        <taxon>Spermatophyta</taxon>
        <taxon>Magnoliopsida</taxon>
        <taxon>eudicotyledons</taxon>
        <taxon>Gunneridae</taxon>
        <taxon>Pentapetalae</taxon>
        <taxon>rosids</taxon>
        <taxon>fabids</taxon>
        <taxon>Fabales</taxon>
        <taxon>Fabaceae</taxon>
        <taxon>Papilionoideae</taxon>
        <taxon>50 kb inversion clade</taxon>
        <taxon>NPAAA clade</taxon>
        <taxon>Hologalegina</taxon>
        <taxon>IRL clade</taxon>
        <taxon>Trifolieae</taxon>
        <taxon>Trifolium</taxon>
    </lineage>
</organism>
<reference evidence="2 3" key="2">
    <citation type="journal article" date="2017" name="Front. Plant Sci.">
        <title>Gene Classification and Mining of Molecular Markers Useful in Red Clover (Trifolium pratense) Breeding.</title>
        <authorList>
            <person name="Istvanek J."/>
            <person name="Dluhosova J."/>
            <person name="Dluhos P."/>
            <person name="Patkova L."/>
            <person name="Nedelnik J."/>
            <person name="Repkova J."/>
        </authorList>
    </citation>
    <scope>NUCLEOTIDE SEQUENCE [LARGE SCALE GENOMIC DNA]</scope>
    <source>
        <strain evidence="3">cv. Tatra</strain>
        <tissue evidence="2">Young leaves</tissue>
    </source>
</reference>
<dbReference type="EMBL" id="ASHM01023970">
    <property type="protein sequence ID" value="PNX71927.1"/>
    <property type="molecule type" value="Genomic_DNA"/>
</dbReference>
<dbReference type="STRING" id="57577.A0A2K3L066"/>
<evidence type="ECO:0000256" key="1">
    <source>
        <dbReference type="SAM" id="Phobius"/>
    </source>
</evidence>
<proteinExistence type="predicted"/>
<dbReference type="Proteomes" id="UP000236291">
    <property type="component" value="Unassembled WGS sequence"/>
</dbReference>
<accession>A0A2K3L066</accession>
<evidence type="ECO:0000313" key="3">
    <source>
        <dbReference type="Proteomes" id="UP000236291"/>
    </source>
</evidence>
<gene>
    <name evidence="2" type="ORF">L195_g027813</name>
</gene>
<feature type="transmembrane region" description="Helical" evidence="1">
    <location>
        <begin position="247"/>
        <end position="266"/>
    </location>
</feature>
<keyword evidence="1" id="KW-0472">Membrane</keyword>
<dbReference type="AlphaFoldDB" id="A0A2K3L066"/>
<protein>
    <submittedName>
        <fullName evidence="2">Ribonuclease H</fullName>
    </submittedName>
</protein>
<dbReference type="PANTHER" id="PTHR36617">
    <property type="entry name" value="PROTEIN, PUTATIVE-RELATED"/>
    <property type="match status" value="1"/>
</dbReference>
<evidence type="ECO:0000313" key="2">
    <source>
        <dbReference type="EMBL" id="PNX71927.1"/>
    </source>
</evidence>
<comment type="caution">
    <text evidence="2">The sequence shown here is derived from an EMBL/GenBank/DDBJ whole genome shotgun (WGS) entry which is preliminary data.</text>
</comment>
<keyword evidence="1" id="KW-0812">Transmembrane</keyword>
<keyword evidence="1" id="KW-1133">Transmembrane helix</keyword>
<reference evidence="2 3" key="1">
    <citation type="journal article" date="2014" name="Am. J. Bot.">
        <title>Genome assembly and annotation for red clover (Trifolium pratense; Fabaceae).</title>
        <authorList>
            <person name="Istvanek J."/>
            <person name="Jaros M."/>
            <person name="Krenek A."/>
            <person name="Repkova J."/>
        </authorList>
    </citation>
    <scope>NUCLEOTIDE SEQUENCE [LARGE SCALE GENOMIC DNA]</scope>
    <source>
        <strain evidence="3">cv. Tatra</strain>
        <tissue evidence="2">Young leaves</tissue>
    </source>
</reference>